<evidence type="ECO:0000313" key="2">
    <source>
        <dbReference type="Proteomes" id="UP000249453"/>
    </source>
</evidence>
<dbReference type="EMBL" id="QLMK01000009">
    <property type="protein sequence ID" value="RAK27528.1"/>
    <property type="molecule type" value="Genomic_DNA"/>
</dbReference>
<name>A0A364JTT9_9HYPH</name>
<accession>A0A364JTT9</accession>
<protein>
    <submittedName>
        <fullName evidence="1">Uncharacterized protein</fullName>
    </submittedName>
</protein>
<reference evidence="1 2" key="1">
    <citation type="submission" date="2018-06" db="EMBL/GenBank/DDBJ databases">
        <title>Genomic Encyclopedia of Type Strains, Phase IV (KMG-IV): sequencing the most valuable type-strain genomes for metagenomic binning, comparative biology and taxonomic classification.</title>
        <authorList>
            <person name="Goeker M."/>
        </authorList>
    </citation>
    <scope>NUCLEOTIDE SEQUENCE [LARGE SCALE GENOMIC DNA]</scope>
    <source>
        <strain evidence="1 2">DSM 26720</strain>
    </source>
</reference>
<dbReference type="Proteomes" id="UP000249453">
    <property type="component" value="Unassembled WGS sequence"/>
</dbReference>
<comment type="caution">
    <text evidence="1">The sequence shown here is derived from an EMBL/GenBank/DDBJ whole genome shotgun (WGS) entry which is preliminary data.</text>
</comment>
<proteinExistence type="predicted"/>
<sequence>MSLFLYKPNLSQSGYVDQIAGFGGVLVRPDWFDDKFYDIPDVMWTVDDPWISGHLERRGIPIWMTGKRKYLPETEGARVDSLLNLVEEGHDRTRADIAVIDYFRKHYGIWKKAGNWVETYSVRTAPMRELVRRRIEELQMQGRI</sequence>
<dbReference type="AlphaFoldDB" id="A0A364JTT9"/>
<dbReference type="OrthoDB" id="5465469at2"/>
<organism evidence="1 2">
    <name type="scientific">Falsochrobactrum ovis</name>
    <dbReference type="NCBI Taxonomy" id="1293442"/>
    <lineage>
        <taxon>Bacteria</taxon>
        <taxon>Pseudomonadati</taxon>
        <taxon>Pseudomonadota</taxon>
        <taxon>Alphaproteobacteria</taxon>
        <taxon>Hyphomicrobiales</taxon>
        <taxon>Brucellaceae</taxon>
        <taxon>Falsochrobactrum</taxon>
    </lineage>
</organism>
<evidence type="ECO:0000313" key="1">
    <source>
        <dbReference type="EMBL" id="RAK27528.1"/>
    </source>
</evidence>
<gene>
    <name evidence="1" type="ORF">C7374_1091</name>
</gene>
<keyword evidence="2" id="KW-1185">Reference proteome</keyword>